<keyword evidence="8" id="KW-1185">Reference proteome</keyword>
<feature type="compositionally biased region" description="Basic and acidic residues" evidence="5">
    <location>
        <begin position="344"/>
        <end position="362"/>
    </location>
</feature>
<reference evidence="7" key="2">
    <citation type="submission" date="2023-06" db="EMBL/GenBank/DDBJ databases">
        <authorList>
            <consortium name="Lawrence Berkeley National Laboratory"/>
            <person name="Haridas S."/>
            <person name="Hensen N."/>
            <person name="Bonometti L."/>
            <person name="Westerberg I."/>
            <person name="Brannstrom I.O."/>
            <person name="Guillou S."/>
            <person name="Cros-Aarteil S."/>
            <person name="Calhoun S."/>
            <person name="Kuo A."/>
            <person name="Mondo S."/>
            <person name="Pangilinan J."/>
            <person name="Riley R."/>
            <person name="Labutti K."/>
            <person name="Andreopoulos B."/>
            <person name="Lipzen A."/>
            <person name="Chen C."/>
            <person name="Yanf M."/>
            <person name="Daum C."/>
            <person name="Ng V."/>
            <person name="Clum A."/>
            <person name="Steindorff A."/>
            <person name="Ohm R."/>
            <person name="Martin F."/>
            <person name="Silar P."/>
            <person name="Natvig D."/>
            <person name="Lalanne C."/>
            <person name="Gautier V."/>
            <person name="Ament-Velasquez S.L."/>
            <person name="Kruys A."/>
            <person name="Hutchinson M.I."/>
            <person name="Powell A.J."/>
            <person name="Barry K."/>
            <person name="Miller A.N."/>
            <person name="Grigoriev I.V."/>
            <person name="Debuchy R."/>
            <person name="Gladieux P."/>
            <person name="Thoren M.H."/>
            <person name="Johannesson H."/>
        </authorList>
    </citation>
    <scope>NUCLEOTIDE SEQUENCE</scope>
    <source>
        <strain evidence="7">CBS 955.72</strain>
    </source>
</reference>
<evidence type="ECO:0000313" key="8">
    <source>
        <dbReference type="Proteomes" id="UP001275084"/>
    </source>
</evidence>
<feature type="compositionally biased region" description="Low complexity" evidence="5">
    <location>
        <begin position="545"/>
        <end position="572"/>
    </location>
</feature>
<evidence type="ECO:0000256" key="1">
    <source>
        <dbReference type="ARBA" id="ARBA00004141"/>
    </source>
</evidence>
<feature type="region of interest" description="Disordered" evidence="5">
    <location>
        <begin position="158"/>
        <end position="278"/>
    </location>
</feature>
<dbReference type="GO" id="GO:0016020">
    <property type="term" value="C:membrane"/>
    <property type="evidence" value="ECO:0007669"/>
    <property type="project" value="UniProtKB-SubCell"/>
</dbReference>
<evidence type="ECO:0000313" key="7">
    <source>
        <dbReference type="EMBL" id="KAK3362267.1"/>
    </source>
</evidence>
<dbReference type="EMBL" id="JAUIQD010000001">
    <property type="protein sequence ID" value="KAK3362267.1"/>
    <property type="molecule type" value="Genomic_DNA"/>
</dbReference>
<feature type="compositionally biased region" description="Basic and acidic residues" evidence="5">
    <location>
        <begin position="247"/>
        <end position="257"/>
    </location>
</feature>
<feature type="compositionally biased region" description="Basic and acidic residues" evidence="5">
    <location>
        <begin position="312"/>
        <end position="325"/>
    </location>
</feature>
<dbReference type="PANTHER" id="PTHR19317">
    <property type="entry name" value="PRENYLATED RAB ACCEPTOR 1-RELATED"/>
    <property type="match status" value="1"/>
</dbReference>
<comment type="subcellular location">
    <subcellularLocation>
        <location evidence="1">Membrane</location>
        <topology evidence="1">Multi-pass membrane protein</topology>
    </subcellularLocation>
</comment>
<feature type="transmembrane region" description="Helical" evidence="6">
    <location>
        <begin position="70"/>
        <end position="102"/>
    </location>
</feature>
<dbReference type="Proteomes" id="UP001275084">
    <property type="component" value="Unassembled WGS sequence"/>
</dbReference>
<comment type="caution">
    <text evidence="7">The sequence shown here is derived from an EMBL/GenBank/DDBJ whole genome shotgun (WGS) entry which is preliminary data.</text>
</comment>
<accession>A0AAJ0MJ40</accession>
<evidence type="ECO:0000256" key="3">
    <source>
        <dbReference type="ARBA" id="ARBA00022989"/>
    </source>
</evidence>
<evidence type="ECO:0000256" key="4">
    <source>
        <dbReference type="ARBA" id="ARBA00023136"/>
    </source>
</evidence>
<gene>
    <name evidence="7" type="ORF">B0T25DRAFT_586641</name>
</gene>
<keyword evidence="4 6" id="KW-0472">Membrane</keyword>
<evidence type="ECO:0000256" key="6">
    <source>
        <dbReference type="SAM" id="Phobius"/>
    </source>
</evidence>
<sequence length="579" mass="63768">MARIQIPIDMLTSRLGDRFSGLRNGSIASRFSNLRPFSEFLDVKRLSKPADFGEMQSRVNYNLGHFASNYAVVFVMLCIYSLLTNLALFFDILFIIVGMWTIGKLDGRDLELGQQRFTTSQLYTGLWIIAIPVMIWASPILTLMWLIGASGGLDGRPRAPKFAPQWGRPPRRERRNHTAHNGSDDALSWWDPGQRLVEELESDEDSDTQGVGLASTSGNRIVSDPLRFTGIDLGDREGGTARQRRVQGREEAARSSGDDSDSQDGGRGQVVLRDGEDREREDALLAAAMARIQRAQAKGKKDVRLSKEELAAFERHRQREEEEARKKRREQRIAVPLSQFELSSRQRRDSAEEDSPPRRHSPDQSGEQQRDVPPMGYFPPPSSRSLRPRSGTVSRPSSRAPADRDRGDSPFTYSYVHPEQGAPSRQPSDSAAGRPISRTSVNIDPFQFMTGGVRAPYHSGAPSARRSVAVAPGDSPYAYGSGPVGERRRSNGSGGDSSGDDGNRADATPGHGARVNSSGSGSRGRADERPKPPEPERRSTRDRSPPSSSKKVSSILSPIRRKSIMGSSSSSSKSKRKGK</sequence>
<name>A0AAJ0MJ40_9PEZI</name>
<keyword evidence="2 6" id="KW-0812">Transmembrane</keyword>
<feature type="compositionally biased region" description="Basic and acidic residues" evidence="5">
    <location>
        <begin position="524"/>
        <end position="544"/>
    </location>
</feature>
<evidence type="ECO:0000256" key="2">
    <source>
        <dbReference type="ARBA" id="ARBA00022692"/>
    </source>
</evidence>
<protein>
    <submittedName>
        <fullName evidence="7">PRA1 family protein-domain-containing protein</fullName>
    </submittedName>
</protein>
<keyword evidence="3 6" id="KW-1133">Transmembrane helix</keyword>
<proteinExistence type="predicted"/>
<dbReference type="GO" id="GO:0005794">
    <property type="term" value="C:Golgi apparatus"/>
    <property type="evidence" value="ECO:0007669"/>
    <property type="project" value="TreeGrafter"/>
</dbReference>
<dbReference type="InterPro" id="IPR004895">
    <property type="entry name" value="Prenylated_rab_accept_PRA1"/>
</dbReference>
<reference evidence="7" key="1">
    <citation type="journal article" date="2023" name="Mol. Phylogenet. Evol.">
        <title>Genome-scale phylogeny and comparative genomics of the fungal order Sordariales.</title>
        <authorList>
            <person name="Hensen N."/>
            <person name="Bonometti L."/>
            <person name="Westerberg I."/>
            <person name="Brannstrom I.O."/>
            <person name="Guillou S."/>
            <person name="Cros-Aarteil S."/>
            <person name="Calhoun S."/>
            <person name="Haridas S."/>
            <person name="Kuo A."/>
            <person name="Mondo S."/>
            <person name="Pangilinan J."/>
            <person name="Riley R."/>
            <person name="LaButti K."/>
            <person name="Andreopoulos B."/>
            <person name="Lipzen A."/>
            <person name="Chen C."/>
            <person name="Yan M."/>
            <person name="Daum C."/>
            <person name="Ng V."/>
            <person name="Clum A."/>
            <person name="Steindorff A."/>
            <person name="Ohm R.A."/>
            <person name="Martin F."/>
            <person name="Silar P."/>
            <person name="Natvig D.O."/>
            <person name="Lalanne C."/>
            <person name="Gautier V."/>
            <person name="Ament-Velasquez S.L."/>
            <person name="Kruys A."/>
            <person name="Hutchinson M.I."/>
            <person name="Powell A.J."/>
            <person name="Barry K."/>
            <person name="Miller A.N."/>
            <person name="Grigoriev I.V."/>
            <person name="Debuchy R."/>
            <person name="Gladieux P."/>
            <person name="Hiltunen Thoren M."/>
            <person name="Johannesson H."/>
        </authorList>
    </citation>
    <scope>NUCLEOTIDE SEQUENCE</scope>
    <source>
        <strain evidence="7">CBS 955.72</strain>
    </source>
</reference>
<dbReference type="PANTHER" id="PTHR19317:SF0">
    <property type="entry name" value="PRENYLATED RAB ACCEPTOR PROTEIN 1"/>
    <property type="match status" value="1"/>
</dbReference>
<dbReference type="Pfam" id="PF03208">
    <property type="entry name" value="PRA1"/>
    <property type="match status" value="1"/>
</dbReference>
<organism evidence="7 8">
    <name type="scientific">Lasiosphaeria hispida</name>
    <dbReference type="NCBI Taxonomy" id="260671"/>
    <lineage>
        <taxon>Eukaryota</taxon>
        <taxon>Fungi</taxon>
        <taxon>Dikarya</taxon>
        <taxon>Ascomycota</taxon>
        <taxon>Pezizomycotina</taxon>
        <taxon>Sordariomycetes</taxon>
        <taxon>Sordariomycetidae</taxon>
        <taxon>Sordariales</taxon>
        <taxon>Lasiosphaeriaceae</taxon>
        <taxon>Lasiosphaeria</taxon>
    </lineage>
</organism>
<feature type="region of interest" description="Disordered" evidence="5">
    <location>
        <begin position="312"/>
        <end position="579"/>
    </location>
</feature>
<dbReference type="AlphaFoldDB" id="A0AAJ0MJ40"/>
<feature type="transmembrane region" description="Helical" evidence="6">
    <location>
        <begin position="122"/>
        <end position="148"/>
    </location>
</feature>
<evidence type="ECO:0000256" key="5">
    <source>
        <dbReference type="SAM" id="MobiDB-lite"/>
    </source>
</evidence>
<feature type="compositionally biased region" description="Basic residues" evidence="5">
    <location>
        <begin position="169"/>
        <end position="178"/>
    </location>
</feature>